<keyword evidence="11" id="KW-1185">Reference proteome</keyword>
<evidence type="ECO:0000313" key="11">
    <source>
        <dbReference type="Proteomes" id="UP000007796"/>
    </source>
</evidence>
<feature type="domain" description="Zn(2)-C6 fungal-type" evidence="9">
    <location>
        <begin position="23"/>
        <end position="57"/>
    </location>
</feature>
<dbReference type="AlphaFoldDB" id="F0X7B0"/>
<keyword evidence="4" id="KW-0805">Transcription regulation</keyword>
<dbReference type="GO" id="GO:0006351">
    <property type="term" value="P:DNA-templated transcription"/>
    <property type="evidence" value="ECO:0007669"/>
    <property type="project" value="InterPro"/>
</dbReference>
<evidence type="ECO:0000256" key="1">
    <source>
        <dbReference type="ARBA" id="ARBA00004123"/>
    </source>
</evidence>
<dbReference type="Pfam" id="PF00172">
    <property type="entry name" value="Zn_clus"/>
    <property type="match status" value="1"/>
</dbReference>
<feature type="compositionally biased region" description="Low complexity" evidence="8">
    <location>
        <begin position="167"/>
        <end position="191"/>
    </location>
</feature>
<dbReference type="InParanoid" id="F0X7B0"/>
<dbReference type="Pfam" id="PF04082">
    <property type="entry name" value="Fungal_trans"/>
    <property type="match status" value="1"/>
</dbReference>
<dbReference type="GO" id="GO:0000981">
    <property type="term" value="F:DNA-binding transcription factor activity, RNA polymerase II-specific"/>
    <property type="evidence" value="ECO:0007669"/>
    <property type="project" value="InterPro"/>
</dbReference>
<feature type="compositionally biased region" description="Polar residues" evidence="8">
    <location>
        <begin position="144"/>
        <end position="157"/>
    </location>
</feature>
<sequence length="762" mass="82153">MVERHKDSSAVAGAAPVQRAAIACRSCRQRKVKCDAQPDRPDQSCGPCRRAGKDCMLDPMSDGRRSVNRKCVDRLQQRIEMLEAQSQRAADRVGWDSGEDSIHHHPVRPAAAEYTAMLLSQGPTYVHSANANPDTTALADIPPRSTQSTNTTDTVSQPSLPPPPARVEPAPTSSVSGSSPGANSSSHGSPSFYGATSHPHVGTSNEEAPMPMPLFDEADVAGIGIDLDPNSPHLRAHLFQSFFQYQTLWVDVVDKEAFLGQPTAGGGIGGANTQSRWRSSFLENAMLACGTRLSTSKSVRALGPKYCEWAKGDVLRAMSDPTPASLQGFLLLSEYEVTQGNDRPAWMYCGVACRMLSDLGLHELASLADGAGEDAEAEREDDLAYALLSACVVYEGVWTLYLGRPSSIPRAVMSVAAARCRQRRRADTPWLNAWVGLSVPMAEITRLLNERWCVAGDLDGDRLAALRRLSRQVDDWYEGLPPELAYVEDRLINMHLAGYGLHAQYCKVQILVRQALAQRQQPFTTTTTTTSTAASTMNPRKRPHAQMEEGGVGAATAGPDDASEAVAYQFALRIARLVVTYREAFGMEQIPSIMLDNSVVAATAMIRHHNGSSSSSSTEGAGELVWLRQLIKSMESVQPHFPIIARMLDSLKQICGSGPLLQLLPAARRGSSESRALDSLDFGAMNSRQNKNGSISNYYGGGRIDSTNDSSIGLGGGSDLMWDCFDAVITPSIFQSGAFVDSDLDLPPPSEALSSALAQVVS</sequence>
<dbReference type="PANTHER" id="PTHR31313:SF81">
    <property type="entry name" value="TY1 ENHANCER ACTIVATOR"/>
    <property type="match status" value="1"/>
</dbReference>
<organism evidence="11">
    <name type="scientific">Grosmannia clavigera (strain kw1407 / UAMH 11150)</name>
    <name type="common">Blue stain fungus</name>
    <name type="synonym">Graphiocladiella clavigera</name>
    <dbReference type="NCBI Taxonomy" id="655863"/>
    <lineage>
        <taxon>Eukaryota</taxon>
        <taxon>Fungi</taxon>
        <taxon>Dikarya</taxon>
        <taxon>Ascomycota</taxon>
        <taxon>Pezizomycotina</taxon>
        <taxon>Sordariomycetes</taxon>
        <taxon>Sordariomycetidae</taxon>
        <taxon>Ophiostomatales</taxon>
        <taxon>Ophiostomataceae</taxon>
        <taxon>Leptographium</taxon>
    </lineage>
</organism>
<dbReference type="GeneID" id="25980296"/>
<dbReference type="eggNOG" id="ENOG502QU3W">
    <property type="taxonomic scope" value="Eukaryota"/>
</dbReference>
<dbReference type="Gene3D" id="4.10.240.10">
    <property type="entry name" value="Zn(2)-C6 fungal-type DNA-binding domain"/>
    <property type="match status" value="1"/>
</dbReference>
<feature type="compositionally biased region" description="Low complexity" evidence="8">
    <location>
        <begin position="524"/>
        <end position="536"/>
    </location>
</feature>
<evidence type="ECO:0000259" key="9">
    <source>
        <dbReference type="PROSITE" id="PS50048"/>
    </source>
</evidence>
<dbReference type="InterPro" id="IPR001138">
    <property type="entry name" value="Zn2Cys6_DnaBD"/>
</dbReference>
<dbReference type="PANTHER" id="PTHR31313">
    <property type="entry name" value="TY1 ENHANCER ACTIVATOR"/>
    <property type="match status" value="1"/>
</dbReference>
<dbReference type="CDD" id="cd00067">
    <property type="entry name" value="GAL4"/>
    <property type="match status" value="1"/>
</dbReference>
<dbReference type="EMBL" id="GL629729">
    <property type="protein sequence ID" value="EFX06499.1"/>
    <property type="molecule type" value="Genomic_DNA"/>
</dbReference>
<dbReference type="InterPro" id="IPR036864">
    <property type="entry name" value="Zn2-C6_fun-type_DNA-bd_sf"/>
</dbReference>
<evidence type="ECO:0000256" key="8">
    <source>
        <dbReference type="SAM" id="MobiDB-lite"/>
    </source>
</evidence>
<protein>
    <submittedName>
        <fullName evidence="10">Fungal specific transcription factor domain containing protein</fullName>
    </submittedName>
</protein>
<evidence type="ECO:0000256" key="7">
    <source>
        <dbReference type="ARBA" id="ARBA00023242"/>
    </source>
</evidence>
<dbReference type="STRING" id="655863.F0X7B0"/>
<dbReference type="GO" id="GO:0005634">
    <property type="term" value="C:nucleus"/>
    <property type="evidence" value="ECO:0007669"/>
    <property type="project" value="UniProtKB-SubCell"/>
</dbReference>
<dbReference type="CDD" id="cd12148">
    <property type="entry name" value="fungal_TF_MHR"/>
    <property type="match status" value="1"/>
</dbReference>
<evidence type="ECO:0000256" key="4">
    <source>
        <dbReference type="ARBA" id="ARBA00023015"/>
    </source>
</evidence>
<keyword evidence="7" id="KW-0539">Nucleus</keyword>
<feature type="region of interest" description="Disordered" evidence="8">
    <location>
        <begin position="127"/>
        <end position="212"/>
    </location>
</feature>
<dbReference type="Proteomes" id="UP000007796">
    <property type="component" value="Unassembled WGS sequence"/>
</dbReference>
<dbReference type="GO" id="GO:0003677">
    <property type="term" value="F:DNA binding"/>
    <property type="evidence" value="ECO:0007669"/>
    <property type="project" value="UniProtKB-KW"/>
</dbReference>
<dbReference type="InterPro" id="IPR051615">
    <property type="entry name" value="Transcr_Regulatory_Elem"/>
</dbReference>
<dbReference type="OrthoDB" id="2154091at2759"/>
<dbReference type="GO" id="GO:0008270">
    <property type="term" value="F:zinc ion binding"/>
    <property type="evidence" value="ECO:0007669"/>
    <property type="project" value="InterPro"/>
</dbReference>
<dbReference type="SMART" id="SM00066">
    <property type="entry name" value="GAL4"/>
    <property type="match status" value="1"/>
</dbReference>
<evidence type="ECO:0000256" key="3">
    <source>
        <dbReference type="ARBA" id="ARBA00022833"/>
    </source>
</evidence>
<accession>F0X7B0</accession>
<evidence type="ECO:0000256" key="6">
    <source>
        <dbReference type="ARBA" id="ARBA00023163"/>
    </source>
</evidence>
<keyword evidence="5" id="KW-0238">DNA-binding</keyword>
<dbReference type="SUPFAM" id="SSF57701">
    <property type="entry name" value="Zn2/Cys6 DNA-binding domain"/>
    <property type="match status" value="1"/>
</dbReference>
<evidence type="ECO:0000256" key="5">
    <source>
        <dbReference type="ARBA" id="ARBA00023125"/>
    </source>
</evidence>
<dbReference type="HOGENOM" id="CLU_019850_0_0_1"/>
<keyword evidence="6" id="KW-0804">Transcription</keyword>
<dbReference type="RefSeq" id="XP_014175981.1">
    <property type="nucleotide sequence ID" value="XM_014320506.1"/>
</dbReference>
<feature type="region of interest" description="Disordered" evidence="8">
    <location>
        <begin position="523"/>
        <end position="544"/>
    </location>
</feature>
<name>F0X7B0_GROCL</name>
<dbReference type="InterPro" id="IPR007219">
    <property type="entry name" value="XnlR_reg_dom"/>
</dbReference>
<comment type="subcellular location">
    <subcellularLocation>
        <location evidence="1">Nucleus</location>
    </subcellularLocation>
</comment>
<dbReference type="PROSITE" id="PS00463">
    <property type="entry name" value="ZN2_CY6_FUNGAL_1"/>
    <property type="match status" value="1"/>
</dbReference>
<evidence type="ECO:0000313" key="10">
    <source>
        <dbReference type="EMBL" id="EFX06499.1"/>
    </source>
</evidence>
<reference evidence="10 11" key="1">
    <citation type="journal article" date="2011" name="Proc. Natl. Acad. Sci. U.S.A.">
        <title>Genome and transcriptome analyses of the mountain pine beetle-fungal symbiont Grosmannia clavigera, a lodgepole pine pathogen.</title>
        <authorList>
            <person name="DiGuistini S."/>
            <person name="Wang Y."/>
            <person name="Liao N.Y."/>
            <person name="Taylor G."/>
            <person name="Tanguay P."/>
            <person name="Feau N."/>
            <person name="Henrissat B."/>
            <person name="Chan S.K."/>
            <person name="Hesse-Orce U."/>
            <person name="Alamouti S.M."/>
            <person name="Tsui C.K.M."/>
            <person name="Docking R.T."/>
            <person name="Levasseur A."/>
            <person name="Haridas S."/>
            <person name="Robertson G."/>
            <person name="Birol I."/>
            <person name="Holt R.A."/>
            <person name="Marra M.A."/>
            <person name="Hamelin R.C."/>
            <person name="Hirst M."/>
            <person name="Jones S.J.M."/>
            <person name="Bohlmann J."/>
            <person name="Breuil C."/>
        </authorList>
    </citation>
    <scope>NUCLEOTIDE SEQUENCE [LARGE SCALE GENOMIC DNA]</scope>
    <source>
        <strain evidence="11">kw1407 / UAMH 11150</strain>
    </source>
</reference>
<keyword evidence="2" id="KW-0479">Metal-binding</keyword>
<keyword evidence="3" id="KW-0862">Zinc</keyword>
<evidence type="ECO:0000256" key="2">
    <source>
        <dbReference type="ARBA" id="ARBA00022723"/>
    </source>
</evidence>
<proteinExistence type="predicted"/>
<dbReference type="PROSITE" id="PS50048">
    <property type="entry name" value="ZN2_CY6_FUNGAL_2"/>
    <property type="match status" value="1"/>
</dbReference>
<gene>
    <name evidence="10" type="ORF">CMQ_6820</name>
</gene>